<comment type="caution">
    <text evidence="10">The sequence shown here is derived from an EMBL/GenBank/DDBJ whole genome shotgun (WGS) entry which is preliminary data.</text>
</comment>
<feature type="region of interest" description="Disordered" evidence="9">
    <location>
        <begin position="571"/>
        <end position="919"/>
    </location>
</feature>
<evidence type="ECO:0000256" key="7">
    <source>
        <dbReference type="ARBA" id="ARBA00022884"/>
    </source>
</evidence>
<feature type="compositionally biased region" description="Polar residues" evidence="9">
    <location>
        <begin position="353"/>
        <end position="372"/>
    </location>
</feature>
<dbReference type="Pfam" id="PF04410">
    <property type="entry name" value="Gar1"/>
    <property type="match status" value="1"/>
</dbReference>
<feature type="compositionally biased region" description="Acidic residues" evidence="9">
    <location>
        <begin position="114"/>
        <end position="123"/>
    </location>
</feature>
<feature type="compositionally biased region" description="Basic and acidic residues" evidence="9">
    <location>
        <begin position="131"/>
        <end position="140"/>
    </location>
</feature>
<keyword evidence="5" id="KW-0698">rRNA processing</keyword>
<feature type="compositionally biased region" description="Basic and acidic residues" evidence="9">
    <location>
        <begin position="667"/>
        <end position="690"/>
    </location>
</feature>
<feature type="compositionally biased region" description="Polar residues" evidence="9">
    <location>
        <begin position="65"/>
        <end position="87"/>
    </location>
</feature>
<organism evidence="10 11">
    <name type="scientific">Tremella mesenterica</name>
    <name type="common">Jelly fungus</name>
    <dbReference type="NCBI Taxonomy" id="5217"/>
    <lineage>
        <taxon>Eukaryota</taxon>
        <taxon>Fungi</taxon>
        <taxon>Dikarya</taxon>
        <taxon>Basidiomycota</taxon>
        <taxon>Agaricomycotina</taxon>
        <taxon>Tremellomycetes</taxon>
        <taxon>Tremellales</taxon>
        <taxon>Tremellaceae</taxon>
        <taxon>Tremella</taxon>
    </lineage>
</organism>
<dbReference type="VEuPathDB" id="FungiDB:TREMEDRAFT_60642"/>
<feature type="compositionally biased region" description="Polar residues" evidence="9">
    <location>
        <begin position="1002"/>
        <end position="1013"/>
    </location>
</feature>
<comment type="similarity">
    <text evidence="2">Belongs to the NAF1 family.</text>
</comment>
<feature type="compositionally biased region" description="Acidic residues" evidence="9">
    <location>
        <begin position="583"/>
        <end position="597"/>
    </location>
</feature>
<feature type="compositionally biased region" description="Polar residues" evidence="9">
    <location>
        <begin position="857"/>
        <end position="891"/>
    </location>
</feature>
<dbReference type="InterPro" id="IPR038664">
    <property type="entry name" value="Gar1/Naf1_Cbf5-bd_sf"/>
</dbReference>
<dbReference type="InterPro" id="IPR009000">
    <property type="entry name" value="Transl_B-barrel_sf"/>
</dbReference>
<feature type="region of interest" description="Disordered" evidence="9">
    <location>
        <begin position="39"/>
        <end position="180"/>
    </location>
</feature>
<evidence type="ECO:0000256" key="1">
    <source>
        <dbReference type="ARBA" id="ARBA00004123"/>
    </source>
</evidence>
<evidence type="ECO:0000256" key="6">
    <source>
        <dbReference type="ARBA" id="ARBA00022553"/>
    </source>
</evidence>
<feature type="region of interest" description="Disordered" evidence="9">
    <location>
        <begin position="954"/>
        <end position="1013"/>
    </location>
</feature>
<dbReference type="Gene3D" id="2.40.10.230">
    <property type="entry name" value="Probable tRNA pseudouridine synthase domain"/>
    <property type="match status" value="1"/>
</dbReference>
<dbReference type="InterPro" id="IPR040309">
    <property type="entry name" value="Naf1"/>
</dbReference>
<comment type="subcellular location">
    <subcellularLocation>
        <location evidence="1">Nucleus</location>
    </subcellularLocation>
</comment>
<dbReference type="GO" id="GO:0001522">
    <property type="term" value="P:pseudouridine synthesis"/>
    <property type="evidence" value="ECO:0007669"/>
    <property type="project" value="InterPro"/>
</dbReference>
<dbReference type="GO" id="GO:0000493">
    <property type="term" value="P:box H/ACA snoRNP assembly"/>
    <property type="evidence" value="ECO:0007669"/>
    <property type="project" value="InterPro"/>
</dbReference>
<protein>
    <recommendedName>
        <fullName evidence="3">H/ACA ribonucleoprotein complex non-core subunit NAF1</fullName>
    </recommendedName>
</protein>
<dbReference type="OrthoDB" id="21550at2759"/>
<feature type="compositionally biased region" description="Basic and acidic residues" evidence="9">
    <location>
        <begin position="49"/>
        <end position="60"/>
    </location>
</feature>
<keyword evidence="8" id="KW-0539">Nucleus</keyword>
<dbReference type="PANTHER" id="PTHR31633">
    <property type="entry name" value="H/ACA RIBONUCLEOPROTEIN COMPLEX NON-CORE SUBUNIT NAF1"/>
    <property type="match status" value="1"/>
</dbReference>
<feature type="compositionally biased region" description="Acidic residues" evidence="9">
    <location>
        <begin position="160"/>
        <end position="174"/>
    </location>
</feature>
<evidence type="ECO:0000256" key="5">
    <source>
        <dbReference type="ARBA" id="ARBA00022552"/>
    </source>
</evidence>
<sequence>MSDPIPPVHPPPTFKLPPNPSLPQDVSLIMEMVAQQVVSPLPPLGMSASEKRKLVEESLRRKNNSTKVSDPSKTAESSSPSARSTQLDPIVDVTQEPEVNDDEDDSSDSSSEWESSDDEEEEKENGSTILEMHDKMKQELDEFVNGHSQTSIEKMKEEKEAETDSEYETGDESDTGMLDHVIPSEMTGKELELEEDEEVTGPIASVNEEVLPVVAQPPLEKLPKGEGLSLAGEVVSWMKDRRAEAWAESREQKQETSVQQEVEGIVKIEFKDMEEAVIIQSAGDDESGGTHMVNEVERMKTADEIQVDIHDHQEMDLRKEDEAAVLEMVIHSDTPSVEPQAGPYIKSTDHWEPSTQNIHPISDNSLSPTTTDMALASTIPPIVNPSPVSDILDQPPAHASTEIPAAHLPKLEIDDNPPADLSLAVKTESPTEHNMQNETDALVLSGVPKKANAQATKVVAHTDTTPVIEDMPKLSSAGTVVIRAMQSRPGAHDEGWLEEGSVLCWEDGRVLGTVSETFGPLTSPFYTVRLPPPPYPYPPTHSLNAGTKLFYPTTPIYRTFVNMPLLRDPRLKGSDASNRYDEEVGEDELEWSDDEAEAEAKKRRKRGISSRFSDASFDNNNLQREGVERGGRNRSRSGSVSSIYTANRSDGERGKKRLGGVGGGRGGGERERFGLPTKPHFDYQPEDRSDIASMYGDEIDGSSSERERRLPGPYDDVYMGESITELSSMSNEKNLSNTGKSDGGSRTSRDGHSNRGMNRGRGRSGGRESGRRGGRGGRGGQLQNSPIRMGDLLSNPSQPYHPSFPSPHHPPSPFPHHPPSPSYQPQNPISHPQNSISLPHPQQTFPPFIQSQSQSQYLNPQHPQRPDQPQSTAFHNSPSPRNTNAYPQPISSYVPPNGPGPGPGYEYTQPSYQQGYDQHHHPQFQMHPQHQTYQPSSPHHIQTQPSLTYLQPHQTSQMHFQSHQSQRIHPQSHQASQIHPQSYQASQIQIQPQSHHSRMYENPQSQQPHQTGAMQDDIVPAINPRFALQYQMMLGQMLPGQSWSPR</sequence>
<evidence type="ECO:0000256" key="2">
    <source>
        <dbReference type="ARBA" id="ARBA00009801"/>
    </source>
</evidence>
<dbReference type="InterPro" id="IPR007504">
    <property type="entry name" value="H/ACA_rnp_Gar1/Naf1"/>
</dbReference>
<keyword evidence="4" id="KW-0690">Ribosome biogenesis</keyword>
<keyword evidence="11" id="KW-1185">Reference proteome</keyword>
<dbReference type="InParanoid" id="A0A4Q1BF81"/>
<feature type="compositionally biased region" description="Polar residues" evidence="9">
    <location>
        <begin position="610"/>
        <end position="623"/>
    </location>
</feature>
<feature type="compositionally biased region" description="Low complexity" evidence="9">
    <location>
        <begin position="841"/>
        <end position="856"/>
    </location>
</feature>
<dbReference type="SUPFAM" id="SSF50447">
    <property type="entry name" value="Translation proteins"/>
    <property type="match status" value="1"/>
</dbReference>
<evidence type="ECO:0000313" key="11">
    <source>
        <dbReference type="Proteomes" id="UP000289152"/>
    </source>
</evidence>
<evidence type="ECO:0000313" key="10">
    <source>
        <dbReference type="EMBL" id="RXK36345.1"/>
    </source>
</evidence>
<feature type="compositionally biased region" description="Acidic residues" evidence="9">
    <location>
        <begin position="98"/>
        <end position="107"/>
    </location>
</feature>
<feature type="region of interest" description="Disordered" evidence="9">
    <location>
        <begin position="335"/>
        <end position="372"/>
    </location>
</feature>
<feature type="compositionally biased region" description="Low complexity" evidence="9">
    <location>
        <begin position="980"/>
        <end position="994"/>
    </location>
</feature>
<dbReference type="GO" id="GO:0005634">
    <property type="term" value="C:nucleus"/>
    <property type="evidence" value="ECO:0007669"/>
    <property type="project" value="UniProtKB-SubCell"/>
</dbReference>
<dbReference type="Proteomes" id="UP000289152">
    <property type="component" value="Unassembled WGS sequence"/>
</dbReference>
<gene>
    <name evidence="10" type="ORF">M231_06382</name>
</gene>
<feature type="compositionally biased region" description="Pro residues" evidence="9">
    <location>
        <begin position="1"/>
        <end position="21"/>
    </location>
</feature>
<keyword evidence="6" id="KW-0597">Phosphoprotein</keyword>
<evidence type="ECO:0000256" key="4">
    <source>
        <dbReference type="ARBA" id="ARBA00022517"/>
    </source>
</evidence>
<dbReference type="GO" id="GO:0005732">
    <property type="term" value="C:sno(s)RNA-containing ribonucleoprotein complex"/>
    <property type="evidence" value="ECO:0007669"/>
    <property type="project" value="InterPro"/>
</dbReference>
<accession>A0A4Q1BF81</accession>
<dbReference type="STRING" id="5217.A0A4Q1BF81"/>
<evidence type="ECO:0000256" key="8">
    <source>
        <dbReference type="ARBA" id="ARBA00023242"/>
    </source>
</evidence>
<dbReference type="GO" id="GO:0006364">
    <property type="term" value="P:rRNA processing"/>
    <property type="evidence" value="ECO:0007669"/>
    <property type="project" value="UniProtKB-KW"/>
</dbReference>
<feature type="region of interest" description="Disordered" evidence="9">
    <location>
        <begin position="1"/>
        <end position="24"/>
    </location>
</feature>
<evidence type="ECO:0000256" key="9">
    <source>
        <dbReference type="SAM" id="MobiDB-lite"/>
    </source>
</evidence>
<proteinExistence type="inferred from homology"/>
<dbReference type="GO" id="GO:0003723">
    <property type="term" value="F:RNA binding"/>
    <property type="evidence" value="ECO:0007669"/>
    <property type="project" value="UniProtKB-KW"/>
</dbReference>
<feature type="compositionally biased region" description="Polar residues" evidence="9">
    <location>
        <begin position="724"/>
        <end position="746"/>
    </location>
</feature>
<evidence type="ECO:0000256" key="3">
    <source>
        <dbReference type="ARBA" id="ARBA00021438"/>
    </source>
</evidence>
<feature type="compositionally biased region" description="Polar residues" evidence="9">
    <location>
        <begin position="826"/>
        <end position="837"/>
    </location>
</feature>
<keyword evidence="7" id="KW-0694">RNA-binding</keyword>
<name>A0A4Q1BF81_TREME</name>
<feature type="compositionally biased region" description="Basic and acidic residues" evidence="9">
    <location>
        <begin position="571"/>
        <end position="582"/>
    </location>
</feature>
<reference evidence="10 11" key="1">
    <citation type="submission" date="2016-06" db="EMBL/GenBank/DDBJ databases">
        <title>Evolution of pathogenesis and genome organization in the Tremellales.</title>
        <authorList>
            <person name="Cuomo C."/>
            <person name="Litvintseva A."/>
            <person name="Heitman J."/>
            <person name="Chen Y."/>
            <person name="Sun S."/>
            <person name="Springer D."/>
            <person name="Dromer F."/>
            <person name="Young S."/>
            <person name="Zeng Q."/>
            <person name="Chapman S."/>
            <person name="Gujja S."/>
            <person name="Saif S."/>
            <person name="Birren B."/>
        </authorList>
    </citation>
    <scope>NUCLEOTIDE SEQUENCE [LARGE SCALE GENOMIC DNA]</scope>
    <source>
        <strain evidence="10 11">ATCC 28783</strain>
    </source>
</reference>
<dbReference type="PANTHER" id="PTHR31633:SF1">
    <property type="entry name" value="H_ACA RIBONUCLEOPROTEIN COMPLEX NON-CORE SUBUNIT NAF1"/>
    <property type="match status" value="1"/>
</dbReference>
<dbReference type="AlphaFoldDB" id="A0A4Q1BF81"/>
<dbReference type="EMBL" id="SDIL01000100">
    <property type="protein sequence ID" value="RXK36345.1"/>
    <property type="molecule type" value="Genomic_DNA"/>
</dbReference>
<feature type="compositionally biased region" description="Pro residues" evidence="9">
    <location>
        <begin position="802"/>
        <end position="822"/>
    </location>
</feature>
<feature type="compositionally biased region" description="Polar residues" evidence="9">
    <location>
        <begin position="954"/>
        <end position="979"/>
    </location>
</feature>